<dbReference type="InterPro" id="IPR015813">
    <property type="entry name" value="Pyrv/PenolPyrv_kinase-like_dom"/>
</dbReference>
<accession>A0ABU0YJC5</accession>
<dbReference type="Proteomes" id="UP001230156">
    <property type="component" value="Unassembled WGS sequence"/>
</dbReference>
<proteinExistence type="predicted"/>
<feature type="region of interest" description="Disordered" evidence="3">
    <location>
        <begin position="1"/>
        <end position="28"/>
    </location>
</feature>
<dbReference type="PANTHER" id="PTHR30523">
    <property type="entry name" value="PHOSPHOENOLPYRUVATE CARBOXYLASE"/>
    <property type="match status" value="1"/>
</dbReference>
<gene>
    <name evidence="4" type="ORF">Q8A70_09075</name>
</gene>
<evidence type="ECO:0000313" key="4">
    <source>
        <dbReference type="EMBL" id="MDQ7247817.1"/>
    </source>
</evidence>
<dbReference type="RefSeq" id="WP_379955254.1">
    <property type="nucleotide sequence ID" value="NZ_JAUYVI010000003.1"/>
</dbReference>
<dbReference type="GO" id="GO:0008964">
    <property type="term" value="F:phosphoenolpyruvate carboxylase activity"/>
    <property type="evidence" value="ECO:0007669"/>
    <property type="project" value="UniProtKB-EC"/>
</dbReference>
<dbReference type="SUPFAM" id="SSF51621">
    <property type="entry name" value="Phosphoenolpyruvate/pyruvate domain"/>
    <property type="match status" value="1"/>
</dbReference>
<dbReference type="EMBL" id="JAUYVI010000003">
    <property type="protein sequence ID" value="MDQ7247817.1"/>
    <property type="molecule type" value="Genomic_DNA"/>
</dbReference>
<evidence type="ECO:0000256" key="3">
    <source>
        <dbReference type="SAM" id="MobiDB-lite"/>
    </source>
</evidence>
<sequence length="1025" mass="115614">MAKQKRATDMALRSAAAPRKSTGPAVKLDPGLTPLHRVFAPTKAFDAAHAESGLRGQMAELSKLRERNPFGNTIKLLALELGKKLDNETLELGAIEDLIQHISAEAYAHRAGRLSHYLGEHDAKKNEERLRAVFRQVAGIPDKSNGGKSKKPAKSFAQFQALLERELFGIVITAHPTFSQAKPMMQALAELAIDRDAEGKKLPARERSRLLAQARAVEHRPAENLDLTYEHELSLLAIENIHRALRRAYEIAFEVAAELYPDDWQKLSPRLLTIASWVGYDLDGRSDIRWSDTLLKRLKVQVLQLERYRATIEELRAIYRRDRGSVDLIHLMDLIESRLAMAINEARDEMDVFRGGGKDAESWVDEVKRIAKRMHSGRDLRLIESAQLLELVDRAIAMTESAAAQRKLLILRAELANHGLGLAHTHVRLNSVQIHNAIRNLIGMEAAPDDPAHKRSYMASVTKLAAEVKPVKINFASILAERTSAKRLFMLVAQMLKYIDATTPVRFLIAECETSLTLMAALYFAKLFGVDHKVDISPLFETTKAFERGIRVIDECLQNPTFAAYVRKRGRLCIQTGFSDAGRHLGQTVAAISVEWLRLKLGELMKDRGFGDVELVVFDTHGESIGRGGHPEDFRARLEYVASPVSRHQFAVNGIRCKEEASFQGGDGYMYFISPDMALASVTRILEYMLELPSSTTESDVAYKTEEDYIKETFITVRRFNERVMEDPAYATLLDTFGGNLLFVSGSRPIRRQQDGVEQRLNLTHPSQMRAIPHNGILQQMGLLANTVGGMGEAITRDPERFQRVYKASPRLRRLLGMVEWALEFTDLEALKSYIDLYDPGQWLSRAAQVKDQDEAHGLRAVAEHLEHENVYNRLAKIYRVFQRDMMDLRDGLALVGLPKPKIPAEVRANLRVLHAIRIALIMRIFSLAIHVPDFSQQHNITREQLLTKIFHLEIDDAMRKLATIFPKVEETKFEGDFGEVATYVGDWTQTYEREHAKIFHPIAGLYTLILRVSSGVTHTIGAMG</sequence>
<evidence type="ECO:0000256" key="2">
    <source>
        <dbReference type="ARBA" id="ARBA00022419"/>
    </source>
</evidence>
<protein>
    <recommendedName>
        <fullName evidence="2">Phosphoenolpyruvate carboxylase</fullName>
    </recommendedName>
</protein>
<organism evidence="4 5">
    <name type="scientific">Dongia sedimenti</name>
    <dbReference type="NCBI Taxonomy" id="3064282"/>
    <lineage>
        <taxon>Bacteria</taxon>
        <taxon>Pseudomonadati</taxon>
        <taxon>Pseudomonadota</taxon>
        <taxon>Alphaproteobacteria</taxon>
        <taxon>Rhodospirillales</taxon>
        <taxon>Dongiaceae</taxon>
        <taxon>Dongia</taxon>
    </lineage>
</organism>
<reference evidence="5" key="1">
    <citation type="submission" date="2023-08" db="EMBL/GenBank/DDBJ databases">
        <title>Rhodospirillaceae gen. nov., a novel taxon isolated from the Yangtze River Yuezi River estuary sludge.</title>
        <authorList>
            <person name="Ruan L."/>
        </authorList>
    </citation>
    <scope>NUCLEOTIDE SEQUENCE [LARGE SCALE GENOMIC DNA]</scope>
    <source>
        <strain evidence="5">R-7</strain>
    </source>
</reference>
<evidence type="ECO:0000256" key="1">
    <source>
        <dbReference type="ARBA" id="ARBA00003670"/>
    </source>
</evidence>
<keyword evidence="4" id="KW-0456">Lyase</keyword>
<comment type="function">
    <text evidence="1">Forms oxaloacetate, a four-carbon dicarboxylic acid source for the tricarboxylic acid cycle.</text>
</comment>
<dbReference type="PANTHER" id="PTHR30523:SF6">
    <property type="entry name" value="PHOSPHOENOLPYRUVATE CARBOXYLASE"/>
    <property type="match status" value="1"/>
</dbReference>
<dbReference type="InterPro" id="IPR021135">
    <property type="entry name" value="PEP_COase"/>
</dbReference>
<comment type="caution">
    <text evidence="4">The sequence shown here is derived from an EMBL/GenBank/DDBJ whole genome shotgun (WGS) entry which is preliminary data.</text>
</comment>
<keyword evidence="5" id="KW-1185">Reference proteome</keyword>
<evidence type="ECO:0000313" key="5">
    <source>
        <dbReference type="Proteomes" id="UP001230156"/>
    </source>
</evidence>
<name>A0ABU0YJC5_9PROT</name>
<dbReference type="Pfam" id="PF00311">
    <property type="entry name" value="PEPcase"/>
    <property type="match status" value="1"/>
</dbReference>